<evidence type="ECO:0000256" key="21">
    <source>
        <dbReference type="ARBA" id="ARBA00049188"/>
    </source>
</evidence>
<evidence type="ECO:0000256" key="11">
    <source>
        <dbReference type="ARBA" id="ARBA00048008"/>
    </source>
</evidence>
<comment type="catalytic activity">
    <reaction evidence="15">
        <text>resolvin D2 + NAD(+) = 7-oxoresolvin D2 + NADH + H(+)</text>
        <dbReference type="Rhea" id="RHEA:53584"/>
        <dbReference type="ChEBI" id="CHEBI:15378"/>
        <dbReference type="ChEBI" id="CHEBI:57540"/>
        <dbReference type="ChEBI" id="CHEBI:57945"/>
        <dbReference type="ChEBI" id="CHEBI:133367"/>
        <dbReference type="ChEBI" id="CHEBI:137497"/>
    </reaction>
    <physiologicalReaction direction="left-to-right" evidence="15">
        <dbReference type="Rhea" id="RHEA:53585"/>
    </physiologicalReaction>
</comment>
<comment type="catalytic activity">
    <reaction evidence="14">
        <text>resolvin D1 + NAD(+) = 17-oxoresolvin D1 + NADH + H(+)</text>
        <dbReference type="Rhea" id="RHEA:50128"/>
        <dbReference type="ChEBI" id="CHEBI:15378"/>
        <dbReference type="ChEBI" id="CHEBI:57540"/>
        <dbReference type="ChEBI" id="CHEBI:57945"/>
        <dbReference type="ChEBI" id="CHEBI:132079"/>
        <dbReference type="ChEBI" id="CHEBI:132081"/>
    </reaction>
    <physiologicalReaction direction="left-to-right" evidence="14">
        <dbReference type="Rhea" id="RHEA:50129"/>
    </physiologicalReaction>
</comment>
<evidence type="ECO:0000256" key="14">
    <source>
        <dbReference type="ARBA" id="ARBA00048170"/>
    </source>
</evidence>
<evidence type="ECO:0000256" key="1">
    <source>
        <dbReference type="ARBA" id="ARBA00006484"/>
    </source>
</evidence>
<evidence type="ECO:0000256" key="10">
    <source>
        <dbReference type="ARBA" id="ARBA00047672"/>
    </source>
</evidence>
<feature type="region of interest" description="Disordered" evidence="23">
    <location>
        <begin position="1"/>
        <end position="31"/>
    </location>
</feature>
<reference evidence="24" key="2">
    <citation type="submission" date="2014-07" db="EMBL/GenBank/DDBJ databases">
        <authorList>
            <person name="Hull J."/>
        </authorList>
    </citation>
    <scope>NUCLEOTIDE SEQUENCE</scope>
</reference>
<comment type="catalytic activity">
    <reaction evidence="13">
        <text>(11R)-hydroxy-(5Z,8Z,12E,14Z)-eicosatetraenoate + NAD(+) = 11-oxo-(5Z,8Z,12E,14Z)-eicosatetraenoate + NADH + H(+)</text>
        <dbReference type="Rhea" id="RHEA:48640"/>
        <dbReference type="ChEBI" id="CHEBI:15378"/>
        <dbReference type="ChEBI" id="CHEBI:57540"/>
        <dbReference type="ChEBI" id="CHEBI:57945"/>
        <dbReference type="ChEBI" id="CHEBI:78836"/>
        <dbReference type="ChEBI" id="CHEBI:90697"/>
    </reaction>
    <physiologicalReaction direction="left-to-right" evidence="13">
        <dbReference type="Rhea" id="RHEA:48641"/>
    </physiologicalReaction>
</comment>
<feature type="compositionally biased region" description="Pro residues" evidence="23">
    <location>
        <begin position="1"/>
        <end position="12"/>
    </location>
</feature>
<comment type="function">
    <text evidence="8">Catalyzes the NAD-dependent dehydrogenation (oxidation) of a broad array of hydroxylated polyunsaturated fatty acids (mainly eicosanoids and docosanoids, including prostaglandins, lipoxins and resolvins), yielding their corresponding keto (oxo) metabolites. Decreases the levels of the pro-proliferative prostaglandins such as prostaglandin E2 (whose activity is increased in cancer because of an increase in the expression of cyclooxygenase 2) and generates oxo-fatty acid products that can profoundly influence cell function by abrogating pro-inflammatory cytokine expression. Converts resolvins E1, D1 and D2 to their oxo products, which represents a mode of resolvin inactivation. Resolvin E1 plays important roles during the resolution phase of acute inflammation, while resolvins D1 and D2 have a unique role in obesity-induced adipose inflammation.</text>
</comment>
<dbReference type="Pfam" id="PF00106">
    <property type="entry name" value="adh_short"/>
    <property type="match status" value="1"/>
</dbReference>
<evidence type="ECO:0000256" key="6">
    <source>
        <dbReference type="ARBA" id="ARBA00041812"/>
    </source>
</evidence>
<evidence type="ECO:0000256" key="13">
    <source>
        <dbReference type="ARBA" id="ARBA00048144"/>
    </source>
</evidence>
<evidence type="ECO:0000256" key="17">
    <source>
        <dbReference type="ARBA" id="ARBA00048611"/>
    </source>
</evidence>
<evidence type="ECO:0000256" key="20">
    <source>
        <dbReference type="ARBA" id="ARBA00049151"/>
    </source>
</evidence>
<evidence type="ECO:0000256" key="5">
    <source>
        <dbReference type="ARBA" id="ARBA00040276"/>
    </source>
</evidence>
<dbReference type="PRINTS" id="PR00080">
    <property type="entry name" value="SDRFAMILY"/>
</dbReference>
<dbReference type="PANTHER" id="PTHR44229">
    <property type="entry name" value="15-HYDROXYPROSTAGLANDIN DEHYDROGENASE [NAD(+)]"/>
    <property type="match status" value="1"/>
</dbReference>
<evidence type="ECO:0000256" key="4">
    <source>
        <dbReference type="ARBA" id="ARBA00039060"/>
    </source>
</evidence>
<evidence type="ECO:0000256" key="15">
    <source>
        <dbReference type="ARBA" id="ARBA00048393"/>
    </source>
</evidence>
<name>A0A0A9WEW1_LYGHE</name>
<comment type="catalytic activity">
    <reaction evidence="16">
        <text>lipoxin A4 + NAD(+) = 15-oxo-(5S,6R)-dihydroxy-(7E,9E,11Z,13E)-eicosatetraenoate + NADH + H(+)</text>
        <dbReference type="Rhea" id="RHEA:41572"/>
        <dbReference type="ChEBI" id="CHEBI:15378"/>
        <dbReference type="ChEBI" id="CHEBI:57540"/>
        <dbReference type="ChEBI" id="CHEBI:57945"/>
        <dbReference type="ChEBI" id="CHEBI:67026"/>
        <dbReference type="ChEBI" id="CHEBI:78311"/>
    </reaction>
    <physiologicalReaction direction="left-to-right" evidence="16">
        <dbReference type="Rhea" id="RHEA:41573"/>
    </physiologicalReaction>
</comment>
<dbReference type="SUPFAM" id="SSF51735">
    <property type="entry name" value="NAD(P)-binding Rossmann-fold domains"/>
    <property type="match status" value="1"/>
</dbReference>
<dbReference type="PANTHER" id="PTHR44229:SF4">
    <property type="entry name" value="15-HYDROXYPROSTAGLANDIN DEHYDROGENASE [NAD(+)]"/>
    <property type="match status" value="1"/>
</dbReference>
<evidence type="ECO:0000313" key="24">
    <source>
        <dbReference type="EMBL" id="JAG06982.1"/>
    </source>
</evidence>
<gene>
    <name evidence="24" type="primary">HPGD_2</name>
    <name evidence="24" type="ORF">CM83_12002</name>
</gene>
<proteinExistence type="inferred from homology"/>
<protein>
    <recommendedName>
        <fullName evidence="5">15-hydroxyprostaglandin dehydrogenase [NAD(+)]</fullName>
        <ecNumber evidence="3">1.1.1.141</ecNumber>
        <ecNumber evidence="4">1.1.1.232</ecNumber>
    </recommendedName>
    <alternativeName>
        <fullName evidence="7">Eicosanoid/docosanoid dehydrogenase [NAD(+)]</fullName>
    </alternativeName>
    <alternativeName>
        <fullName evidence="6">Prostaglandin dehydrogenase 1</fullName>
    </alternativeName>
</protein>
<comment type="catalytic activity">
    <reaction evidence="17">
        <text>prostaglandin A1 + NAD(+) = 15-oxo-prostaglandin A1 + NADH + H(+)</text>
        <dbReference type="Rhea" id="RHEA:41263"/>
        <dbReference type="ChEBI" id="CHEBI:15378"/>
        <dbReference type="ChEBI" id="CHEBI:57398"/>
        <dbReference type="ChEBI" id="CHEBI:57540"/>
        <dbReference type="ChEBI" id="CHEBI:57945"/>
        <dbReference type="ChEBI" id="CHEBI:85072"/>
    </reaction>
    <physiologicalReaction direction="left-to-right" evidence="17">
        <dbReference type="Rhea" id="RHEA:41264"/>
    </physiologicalReaction>
</comment>
<reference evidence="24" key="1">
    <citation type="journal article" date="2014" name="PLoS ONE">
        <title>Transcriptome-Based Identification of ABC Transporters in the Western Tarnished Plant Bug Lygus hesperus.</title>
        <authorList>
            <person name="Hull J.J."/>
            <person name="Chaney K."/>
            <person name="Geib S.M."/>
            <person name="Fabrick J.A."/>
            <person name="Brent C.S."/>
            <person name="Walsh D."/>
            <person name="Lavine L.C."/>
        </authorList>
    </citation>
    <scope>NUCLEOTIDE SEQUENCE</scope>
</reference>
<evidence type="ECO:0000256" key="9">
    <source>
        <dbReference type="ARBA" id="ARBA00047325"/>
    </source>
</evidence>
<dbReference type="GO" id="GO:0047034">
    <property type="term" value="F:15-hydroxyicosatetraenoate dehydrogenase activity"/>
    <property type="evidence" value="ECO:0007669"/>
    <property type="project" value="UniProtKB-EC"/>
</dbReference>
<dbReference type="PRINTS" id="PR00081">
    <property type="entry name" value="GDHRDH"/>
</dbReference>
<comment type="catalytic activity">
    <reaction evidence="21">
        <text>resolvin E1 + NAD(+) = 18-oxo-resolvin E1 + NADH + H(+)</text>
        <dbReference type="Rhea" id="RHEA:49244"/>
        <dbReference type="ChEBI" id="CHEBI:15378"/>
        <dbReference type="ChEBI" id="CHEBI:57540"/>
        <dbReference type="ChEBI" id="CHEBI:57945"/>
        <dbReference type="ChEBI" id="CHEBI:91000"/>
        <dbReference type="ChEBI" id="CHEBI:91001"/>
    </reaction>
    <physiologicalReaction direction="left-to-right" evidence="21">
        <dbReference type="Rhea" id="RHEA:49245"/>
    </physiologicalReaction>
</comment>
<comment type="similarity">
    <text evidence="1 22">Belongs to the short-chain dehydrogenases/reductases (SDR) family.</text>
</comment>
<evidence type="ECO:0000256" key="22">
    <source>
        <dbReference type="RuleBase" id="RU000363"/>
    </source>
</evidence>
<dbReference type="Gene3D" id="3.40.50.720">
    <property type="entry name" value="NAD(P)-binding Rossmann-like Domain"/>
    <property type="match status" value="1"/>
</dbReference>
<comment type="catalytic activity">
    <reaction evidence="11">
        <text>14-hydroxy-(4Z,7Z,10Z,12E,16Z,19Z)-docosahexaenoate + NAD(+) = 14-oxo-(4Z,7Z,10Z,12E,16Z,19Z)-docosahexaenoate + NADH + H(+)</text>
        <dbReference type="Rhea" id="RHEA:48952"/>
        <dbReference type="ChEBI" id="CHEBI:15378"/>
        <dbReference type="ChEBI" id="CHEBI:57540"/>
        <dbReference type="ChEBI" id="CHEBI:57945"/>
        <dbReference type="ChEBI" id="CHEBI:90866"/>
        <dbReference type="ChEBI" id="CHEBI:90867"/>
    </reaction>
    <physiologicalReaction direction="left-to-right" evidence="11">
        <dbReference type="Rhea" id="RHEA:48953"/>
    </physiologicalReaction>
</comment>
<dbReference type="EMBL" id="GBHO01036622">
    <property type="protein sequence ID" value="JAG06982.1"/>
    <property type="molecule type" value="Transcribed_RNA"/>
</dbReference>
<evidence type="ECO:0000256" key="8">
    <source>
        <dbReference type="ARBA" id="ARBA00045705"/>
    </source>
</evidence>
<dbReference type="GO" id="GO:0016404">
    <property type="term" value="F:15-hydroxyprostaglandin dehydrogenase (NAD+) activity"/>
    <property type="evidence" value="ECO:0007669"/>
    <property type="project" value="UniProtKB-EC"/>
</dbReference>
<dbReference type="InterPro" id="IPR002347">
    <property type="entry name" value="SDR_fam"/>
</dbReference>
<dbReference type="InterPro" id="IPR036291">
    <property type="entry name" value="NAD(P)-bd_dom_sf"/>
</dbReference>
<dbReference type="AlphaFoldDB" id="A0A0A9WEW1"/>
<evidence type="ECO:0000256" key="3">
    <source>
        <dbReference type="ARBA" id="ARBA00038968"/>
    </source>
</evidence>
<comment type="catalytic activity">
    <reaction evidence="10">
        <text>resolvin D1 + NAD(+) = 8-oxoresolvin D1 + NADH + H(+)</text>
        <dbReference type="Rhea" id="RHEA:50124"/>
        <dbReference type="ChEBI" id="CHEBI:15378"/>
        <dbReference type="ChEBI" id="CHEBI:57540"/>
        <dbReference type="ChEBI" id="CHEBI:57945"/>
        <dbReference type="ChEBI" id="CHEBI:132079"/>
        <dbReference type="ChEBI" id="CHEBI:132080"/>
    </reaction>
    <physiologicalReaction direction="left-to-right" evidence="10">
        <dbReference type="Rhea" id="RHEA:50125"/>
    </physiologicalReaction>
</comment>
<comment type="catalytic activity">
    <reaction evidence="20">
        <text>(15S)-hydroxy-(5Z,8Z,11Z,13E)-eicosatetraenoate + NAD(+) = 15-oxo-(5Z,8Z,11Z,13E)-eicosatetraenoate + NADH + H(+)</text>
        <dbReference type="Rhea" id="RHEA:23260"/>
        <dbReference type="ChEBI" id="CHEBI:15378"/>
        <dbReference type="ChEBI" id="CHEBI:57409"/>
        <dbReference type="ChEBI" id="CHEBI:57410"/>
        <dbReference type="ChEBI" id="CHEBI:57540"/>
        <dbReference type="ChEBI" id="CHEBI:57945"/>
        <dbReference type="EC" id="1.1.1.232"/>
    </reaction>
    <physiologicalReaction direction="left-to-right" evidence="20">
        <dbReference type="Rhea" id="RHEA:23261"/>
    </physiologicalReaction>
</comment>
<keyword evidence="2" id="KW-0560">Oxidoreductase</keyword>
<comment type="catalytic activity">
    <reaction evidence="18">
        <text>prostaglandin E2 + NAD(+) = 15-oxoprostaglandin E2 + NADH + H(+)</text>
        <dbReference type="Rhea" id="RHEA:11876"/>
        <dbReference type="ChEBI" id="CHEBI:15378"/>
        <dbReference type="ChEBI" id="CHEBI:57400"/>
        <dbReference type="ChEBI" id="CHEBI:57540"/>
        <dbReference type="ChEBI" id="CHEBI:57945"/>
        <dbReference type="ChEBI" id="CHEBI:606564"/>
        <dbReference type="EC" id="1.1.1.141"/>
    </reaction>
    <physiologicalReaction direction="left-to-right" evidence="18">
        <dbReference type="Rhea" id="RHEA:11877"/>
    </physiologicalReaction>
</comment>
<organism evidence="24">
    <name type="scientific">Lygus hesperus</name>
    <name type="common">Western plant bug</name>
    <dbReference type="NCBI Taxonomy" id="30085"/>
    <lineage>
        <taxon>Eukaryota</taxon>
        <taxon>Metazoa</taxon>
        <taxon>Ecdysozoa</taxon>
        <taxon>Arthropoda</taxon>
        <taxon>Hexapoda</taxon>
        <taxon>Insecta</taxon>
        <taxon>Pterygota</taxon>
        <taxon>Neoptera</taxon>
        <taxon>Paraneoptera</taxon>
        <taxon>Hemiptera</taxon>
        <taxon>Heteroptera</taxon>
        <taxon>Panheteroptera</taxon>
        <taxon>Cimicomorpha</taxon>
        <taxon>Miridae</taxon>
        <taxon>Mirini</taxon>
        <taxon>Lygus</taxon>
    </lineage>
</organism>
<evidence type="ECO:0000256" key="2">
    <source>
        <dbReference type="ARBA" id="ARBA00023002"/>
    </source>
</evidence>
<sequence>MPPPPPAKPAPAPVKASPAKGPPPKGKVPAANISDRFNLNELKTDVTADIEKAIAATKASEISKCVVFVTGGANGLGSEIVKAFAKEGSKVAVLDQDQLKGQELATELCKLHGKASVMFFQCNLTDPKSFEAALKQAKTQLGRLDVLVNNASCWVDNLEQFDKSISLNFKSVVTGSLLALNMMGYKMGGAGGIVINIADTLAYIPAFLTPIYAATKAAVIKFTSDMGLSQHYALNKVGFMSVVPSGFSGSRLFEDPQNKIMVSSKDVMDLFTKSFNTSQAKQTCEQVAQNIVKIVKKGERSGTFLVENGDFKKVDLPTGLRSL</sequence>
<evidence type="ECO:0000256" key="19">
    <source>
        <dbReference type="ARBA" id="ARBA00048921"/>
    </source>
</evidence>
<dbReference type="EC" id="1.1.1.232" evidence="4"/>
<dbReference type="EC" id="1.1.1.141" evidence="3"/>
<comment type="catalytic activity">
    <reaction evidence="12">
        <text>15-oxo-(5S,6R)-dihydroxy-(7E,9E,11Z)-eicosatrienoate + NADH + H(+) = (5S,6R,15S)-trihydroxy-(7E,9E,11Z)-eicosatrienoate + NAD(+)</text>
        <dbReference type="Rhea" id="RHEA:41596"/>
        <dbReference type="ChEBI" id="CHEBI:15378"/>
        <dbReference type="ChEBI" id="CHEBI:57540"/>
        <dbReference type="ChEBI" id="CHEBI:57945"/>
        <dbReference type="ChEBI" id="CHEBI:78325"/>
        <dbReference type="ChEBI" id="CHEBI:78329"/>
    </reaction>
    <physiologicalReaction direction="left-to-right" evidence="12">
        <dbReference type="Rhea" id="RHEA:41597"/>
    </physiologicalReaction>
</comment>
<evidence type="ECO:0000256" key="23">
    <source>
        <dbReference type="SAM" id="MobiDB-lite"/>
    </source>
</evidence>
<comment type="catalytic activity">
    <reaction evidence="9">
        <text>prostaglandin E1 + NAD(+) = 15-oxoprostaglandin E1 + NADH + H(+)</text>
        <dbReference type="Rhea" id="RHEA:16477"/>
        <dbReference type="ChEBI" id="CHEBI:15378"/>
        <dbReference type="ChEBI" id="CHEBI:57397"/>
        <dbReference type="ChEBI" id="CHEBI:57401"/>
        <dbReference type="ChEBI" id="CHEBI:57540"/>
        <dbReference type="ChEBI" id="CHEBI:57945"/>
    </reaction>
    <physiologicalReaction direction="left-to-right" evidence="9">
        <dbReference type="Rhea" id="RHEA:16478"/>
    </physiologicalReaction>
</comment>
<evidence type="ECO:0000256" key="16">
    <source>
        <dbReference type="ARBA" id="ARBA00048535"/>
    </source>
</evidence>
<evidence type="ECO:0000256" key="18">
    <source>
        <dbReference type="ARBA" id="ARBA00048739"/>
    </source>
</evidence>
<evidence type="ECO:0000256" key="7">
    <source>
        <dbReference type="ARBA" id="ARBA00042026"/>
    </source>
</evidence>
<evidence type="ECO:0000256" key="12">
    <source>
        <dbReference type="ARBA" id="ARBA00048140"/>
    </source>
</evidence>
<accession>A0A0A9WEW1</accession>
<dbReference type="GO" id="GO:0005737">
    <property type="term" value="C:cytoplasm"/>
    <property type="evidence" value="ECO:0007669"/>
    <property type="project" value="TreeGrafter"/>
</dbReference>
<comment type="catalytic activity">
    <reaction evidence="19">
        <text>resolvin D2 + NAD(+) = 16-oxoresolvin D2 + NADH + H(+)</text>
        <dbReference type="Rhea" id="RHEA:53588"/>
        <dbReference type="ChEBI" id="CHEBI:15378"/>
        <dbReference type="ChEBI" id="CHEBI:57540"/>
        <dbReference type="ChEBI" id="CHEBI:57945"/>
        <dbReference type="ChEBI" id="CHEBI:133367"/>
        <dbReference type="ChEBI" id="CHEBI:137498"/>
    </reaction>
    <physiologicalReaction direction="left-to-right" evidence="19">
        <dbReference type="Rhea" id="RHEA:53589"/>
    </physiologicalReaction>
</comment>